<evidence type="ECO:0000313" key="2">
    <source>
        <dbReference type="EMBL" id="KAH7327781.1"/>
    </source>
</evidence>
<keyword evidence="3" id="KW-1185">Reference proteome</keyword>
<dbReference type="OrthoDB" id="3251507at2759"/>
<evidence type="ECO:0000256" key="1">
    <source>
        <dbReference type="SAM" id="MobiDB-lite"/>
    </source>
</evidence>
<sequence length="516" mass="58582">MFAPVSPTSPGRQPGIRQNPYTRLLHRFYEPLILLEALGKTRAPPDRPDVLLDSRSRRRRIQDNLAYLCDTEKGGTTTSATGFELTAAGITLWIASNGAAAQKNCDFLRGVFSAVRRIMRFQDQEKTLAEDRFINEAILFAKPRVRKETTLLCKSINEMERFLGKGNDVKLLLHWLDKFSELDNLEVPLFAYDRRHADELQDLERRMDQAANETGLEDPKTAFAKFRHCLGRLACHVRAPKQLLEDLAILPHLSLVQNVQQVDPGLPPVVPEMDSKTTIEGIVTRMLPAQSPMLPEHLESLRHLDTRYNILERVKDAYQNGLKPRVHAEIQILEHFYQKGLTFVDRDPYIGCSKPACFCCLLYFRHHPGTWVTPRSHHKIWLQWGLPGLAPPASGAFDKQDPQYRHQLEILNKMNADIRKETLEQIRWRAAPTDWHPDSVTGITSEFNRMRSDLGSTEDMESVSTGDAYGELYTPGTTPQQSQSRTMSESQLPDMRSSSAEPSMSEDSDTEGGVPL</sequence>
<gene>
    <name evidence="2" type="ORF">B0I35DRAFT_472553</name>
</gene>
<comment type="caution">
    <text evidence="2">The sequence shown here is derived from an EMBL/GenBank/DDBJ whole genome shotgun (WGS) entry which is preliminary data.</text>
</comment>
<evidence type="ECO:0000313" key="3">
    <source>
        <dbReference type="Proteomes" id="UP000813444"/>
    </source>
</evidence>
<name>A0A8K0WXF0_9HYPO</name>
<dbReference type="PANTHER" id="PTHR42037">
    <property type="match status" value="1"/>
</dbReference>
<feature type="compositionally biased region" description="Polar residues" evidence="1">
    <location>
        <begin position="475"/>
        <end position="491"/>
    </location>
</feature>
<protein>
    <submittedName>
        <fullName evidence="2">Uncharacterized protein</fullName>
    </submittedName>
</protein>
<dbReference type="PANTHER" id="PTHR42037:SF1">
    <property type="match status" value="1"/>
</dbReference>
<accession>A0A8K0WXF0</accession>
<dbReference type="Proteomes" id="UP000813444">
    <property type="component" value="Unassembled WGS sequence"/>
</dbReference>
<organism evidence="2 3">
    <name type="scientific">Stachybotrys elegans</name>
    <dbReference type="NCBI Taxonomy" id="80388"/>
    <lineage>
        <taxon>Eukaryota</taxon>
        <taxon>Fungi</taxon>
        <taxon>Dikarya</taxon>
        <taxon>Ascomycota</taxon>
        <taxon>Pezizomycotina</taxon>
        <taxon>Sordariomycetes</taxon>
        <taxon>Hypocreomycetidae</taxon>
        <taxon>Hypocreales</taxon>
        <taxon>Stachybotryaceae</taxon>
        <taxon>Stachybotrys</taxon>
    </lineage>
</organism>
<dbReference type="EMBL" id="JAGPNK010000001">
    <property type="protein sequence ID" value="KAH7327781.1"/>
    <property type="molecule type" value="Genomic_DNA"/>
</dbReference>
<dbReference type="Pfam" id="PF14441">
    <property type="entry name" value="OTT_1508_deam"/>
    <property type="match status" value="1"/>
</dbReference>
<feature type="compositionally biased region" description="Low complexity" evidence="1">
    <location>
        <begin position="494"/>
        <end position="503"/>
    </location>
</feature>
<dbReference type="AlphaFoldDB" id="A0A8K0WXF0"/>
<proteinExistence type="predicted"/>
<feature type="region of interest" description="Disordered" evidence="1">
    <location>
        <begin position="451"/>
        <end position="516"/>
    </location>
</feature>
<dbReference type="InterPro" id="IPR027796">
    <property type="entry name" value="OTT_1508_deam-like"/>
</dbReference>
<reference evidence="2" key="1">
    <citation type="journal article" date="2021" name="Nat. Commun.">
        <title>Genetic determinants of endophytism in the Arabidopsis root mycobiome.</title>
        <authorList>
            <person name="Mesny F."/>
            <person name="Miyauchi S."/>
            <person name="Thiergart T."/>
            <person name="Pickel B."/>
            <person name="Atanasova L."/>
            <person name="Karlsson M."/>
            <person name="Huettel B."/>
            <person name="Barry K.W."/>
            <person name="Haridas S."/>
            <person name="Chen C."/>
            <person name="Bauer D."/>
            <person name="Andreopoulos W."/>
            <person name="Pangilinan J."/>
            <person name="LaButti K."/>
            <person name="Riley R."/>
            <person name="Lipzen A."/>
            <person name="Clum A."/>
            <person name="Drula E."/>
            <person name="Henrissat B."/>
            <person name="Kohler A."/>
            <person name="Grigoriev I.V."/>
            <person name="Martin F.M."/>
            <person name="Hacquard S."/>
        </authorList>
    </citation>
    <scope>NUCLEOTIDE SEQUENCE</scope>
    <source>
        <strain evidence="2">MPI-CAGE-CH-0235</strain>
    </source>
</reference>